<proteinExistence type="predicted"/>
<comment type="caution">
    <text evidence="1">The sequence shown here is derived from an EMBL/GenBank/DDBJ whole genome shotgun (WGS) entry which is preliminary data.</text>
</comment>
<gene>
    <name evidence="1" type="ORF">RclHR1_15350002</name>
</gene>
<dbReference type="Proteomes" id="UP000247702">
    <property type="component" value="Unassembled WGS sequence"/>
</dbReference>
<evidence type="ECO:0000313" key="1">
    <source>
        <dbReference type="EMBL" id="GBB88758.1"/>
    </source>
</evidence>
<dbReference type="AlphaFoldDB" id="A0A2Z6R7N4"/>
<keyword evidence="2" id="KW-1185">Reference proteome</keyword>
<sequence>MYESVKNITIKLVMNCDPIKNQINVLNSDFDHMFGLVNGFCDQKSEQSELNRPNIDRDIIMYNISFLRLCKYFSYRNSYNSIKKIQKKSILTLILD</sequence>
<protein>
    <submittedName>
        <fullName evidence="1">Uncharacterized protein</fullName>
    </submittedName>
</protein>
<evidence type="ECO:0000313" key="2">
    <source>
        <dbReference type="Proteomes" id="UP000247702"/>
    </source>
</evidence>
<reference evidence="1 2" key="1">
    <citation type="submission" date="2017-11" db="EMBL/GenBank/DDBJ databases">
        <title>The genome of Rhizophagus clarus HR1 reveals common genetic basis of auxotrophy among arbuscular mycorrhizal fungi.</title>
        <authorList>
            <person name="Kobayashi Y."/>
        </authorList>
    </citation>
    <scope>NUCLEOTIDE SEQUENCE [LARGE SCALE GENOMIC DNA]</scope>
    <source>
        <strain evidence="1 2">HR1</strain>
    </source>
</reference>
<name>A0A2Z6R7N4_9GLOM</name>
<accession>A0A2Z6R7N4</accession>
<dbReference type="EMBL" id="BEXD01000597">
    <property type="protein sequence ID" value="GBB88758.1"/>
    <property type="molecule type" value="Genomic_DNA"/>
</dbReference>
<organism evidence="1 2">
    <name type="scientific">Rhizophagus clarus</name>
    <dbReference type="NCBI Taxonomy" id="94130"/>
    <lineage>
        <taxon>Eukaryota</taxon>
        <taxon>Fungi</taxon>
        <taxon>Fungi incertae sedis</taxon>
        <taxon>Mucoromycota</taxon>
        <taxon>Glomeromycotina</taxon>
        <taxon>Glomeromycetes</taxon>
        <taxon>Glomerales</taxon>
        <taxon>Glomeraceae</taxon>
        <taxon>Rhizophagus</taxon>
    </lineage>
</organism>